<evidence type="ECO:0000313" key="2">
    <source>
        <dbReference type="Proteomes" id="UP000748531"/>
    </source>
</evidence>
<gene>
    <name evidence="1" type="ORF">PHET_06285</name>
</gene>
<dbReference type="Proteomes" id="UP000748531">
    <property type="component" value="Unassembled WGS sequence"/>
</dbReference>
<sequence>MGLILRHLSYRMTTNIFLKFKTHQKPNLIYPVMFQL</sequence>
<comment type="caution">
    <text evidence="1">The sequence shown here is derived from an EMBL/GenBank/DDBJ whole genome shotgun (WGS) entry which is preliminary data.</text>
</comment>
<dbReference type="EMBL" id="LUCH01003687">
    <property type="protein sequence ID" value="KAF5399832.1"/>
    <property type="molecule type" value="Genomic_DNA"/>
</dbReference>
<proteinExistence type="predicted"/>
<accession>A0A8J4WY36</accession>
<reference evidence="1" key="1">
    <citation type="submission" date="2019-05" db="EMBL/GenBank/DDBJ databases">
        <title>Annotation for the trematode Paragonimus heterotremus.</title>
        <authorList>
            <person name="Choi Y.-J."/>
        </authorList>
    </citation>
    <scope>NUCLEOTIDE SEQUENCE</scope>
    <source>
        <strain evidence="1">LC</strain>
    </source>
</reference>
<evidence type="ECO:0000313" key="1">
    <source>
        <dbReference type="EMBL" id="KAF5399832.1"/>
    </source>
</evidence>
<name>A0A8J4WY36_9TREM</name>
<dbReference type="AlphaFoldDB" id="A0A8J4WY36"/>
<organism evidence="1 2">
    <name type="scientific">Paragonimus heterotremus</name>
    <dbReference type="NCBI Taxonomy" id="100268"/>
    <lineage>
        <taxon>Eukaryota</taxon>
        <taxon>Metazoa</taxon>
        <taxon>Spiralia</taxon>
        <taxon>Lophotrochozoa</taxon>
        <taxon>Platyhelminthes</taxon>
        <taxon>Trematoda</taxon>
        <taxon>Digenea</taxon>
        <taxon>Plagiorchiida</taxon>
        <taxon>Troglotremata</taxon>
        <taxon>Troglotrematidae</taxon>
        <taxon>Paragonimus</taxon>
    </lineage>
</organism>
<protein>
    <submittedName>
        <fullName evidence="1">Uncharacterized protein</fullName>
    </submittedName>
</protein>
<keyword evidence="2" id="KW-1185">Reference proteome</keyword>